<dbReference type="AlphaFoldDB" id="A0A1E3PX66"/>
<evidence type="ECO:0000256" key="7">
    <source>
        <dbReference type="ARBA" id="ARBA00022989"/>
    </source>
</evidence>
<keyword evidence="14" id="KW-1185">Reference proteome</keyword>
<keyword evidence="9 10" id="KW-0472">Membrane</keyword>
<evidence type="ECO:0000313" key="13">
    <source>
        <dbReference type="EMBL" id="ODQ69920.1"/>
    </source>
</evidence>
<proteinExistence type="inferred from homology"/>
<gene>
    <name evidence="13" type="ORF">LIPSTDRAFT_185901</name>
</gene>
<dbReference type="PROSITE" id="PS50920">
    <property type="entry name" value="SOLCAR"/>
    <property type="match status" value="3"/>
</dbReference>
<evidence type="ECO:0000256" key="11">
    <source>
        <dbReference type="RuleBase" id="RU000488"/>
    </source>
</evidence>
<dbReference type="Gene3D" id="1.50.40.10">
    <property type="entry name" value="Mitochondrial carrier domain"/>
    <property type="match status" value="2"/>
</dbReference>
<dbReference type="InterPro" id="IPR023395">
    <property type="entry name" value="MCP_dom_sf"/>
</dbReference>
<dbReference type="GO" id="GO:0031921">
    <property type="term" value="P:pyridoxal phosphate transport"/>
    <property type="evidence" value="ECO:0007669"/>
    <property type="project" value="EnsemblFungi"/>
</dbReference>
<keyword evidence="5" id="KW-0677">Repeat</keyword>
<dbReference type="GO" id="GO:0030170">
    <property type="term" value="F:pyridoxal phosphate binding"/>
    <property type="evidence" value="ECO:0007669"/>
    <property type="project" value="EnsemblFungi"/>
</dbReference>
<dbReference type="Pfam" id="PF00153">
    <property type="entry name" value="Mito_carr"/>
    <property type="match status" value="3"/>
</dbReference>
<keyword evidence="7" id="KW-1133">Transmembrane helix</keyword>
<evidence type="ECO:0000256" key="6">
    <source>
        <dbReference type="ARBA" id="ARBA00022792"/>
    </source>
</evidence>
<dbReference type="GO" id="GO:0006879">
    <property type="term" value="P:intracellular iron ion homeostasis"/>
    <property type="evidence" value="ECO:0007669"/>
    <property type="project" value="EnsemblFungi"/>
</dbReference>
<dbReference type="STRING" id="675824.A0A1E3PX66"/>
<evidence type="ECO:0000256" key="12">
    <source>
        <dbReference type="SAM" id="MobiDB-lite"/>
    </source>
</evidence>
<evidence type="ECO:0000313" key="14">
    <source>
        <dbReference type="Proteomes" id="UP000094385"/>
    </source>
</evidence>
<comment type="similarity">
    <text evidence="2 11">Belongs to the mitochondrial carrier (TC 2.A.29) family.</text>
</comment>
<feature type="repeat" description="Solcar" evidence="10">
    <location>
        <begin position="277"/>
        <end position="364"/>
    </location>
</feature>
<dbReference type="InterPro" id="IPR045315">
    <property type="entry name" value="Mtm1-like"/>
</dbReference>
<evidence type="ECO:0000256" key="8">
    <source>
        <dbReference type="ARBA" id="ARBA00023128"/>
    </source>
</evidence>
<accession>A0A1E3PX66</accession>
<dbReference type="GO" id="GO:0005743">
    <property type="term" value="C:mitochondrial inner membrane"/>
    <property type="evidence" value="ECO:0007669"/>
    <property type="project" value="UniProtKB-SubCell"/>
</dbReference>
<dbReference type="SUPFAM" id="SSF103506">
    <property type="entry name" value="Mitochondrial carrier"/>
    <property type="match status" value="1"/>
</dbReference>
<evidence type="ECO:0000256" key="4">
    <source>
        <dbReference type="ARBA" id="ARBA00022692"/>
    </source>
</evidence>
<keyword evidence="4 10" id="KW-0812">Transmembrane</keyword>
<protein>
    <recommendedName>
        <fullName evidence="15">Mitochondrial carrier protein MTM1</fullName>
    </recommendedName>
</protein>
<dbReference type="PANTHER" id="PTHR45760:SF2">
    <property type="entry name" value="FI19922P1-RELATED"/>
    <property type="match status" value="1"/>
</dbReference>
<dbReference type="InterPro" id="IPR018108">
    <property type="entry name" value="MCP_transmembrane"/>
</dbReference>
<keyword evidence="6" id="KW-0999">Mitochondrion inner membrane</keyword>
<reference evidence="13 14" key="1">
    <citation type="journal article" date="2016" name="Proc. Natl. Acad. Sci. U.S.A.">
        <title>Comparative genomics of biotechnologically important yeasts.</title>
        <authorList>
            <person name="Riley R."/>
            <person name="Haridas S."/>
            <person name="Wolfe K.H."/>
            <person name="Lopes M.R."/>
            <person name="Hittinger C.T."/>
            <person name="Goeker M."/>
            <person name="Salamov A.A."/>
            <person name="Wisecaver J.H."/>
            <person name="Long T.M."/>
            <person name="Calvey C.H."/>
            <person name="Aerts A.L."/>
            <person name="Barry K.W."/>
            <person name="Choi C."/>
            <person name="Clum A."/>
            <person name="Coughlan A.Y."/>
            <person name="Deshpande S."/>
            <person name="Douglass A.P."/>
            <person name="Hanson S.J."/>
            <person name="Klenk H.-P."/>
            <person name="LaButti K.M."/>
            <person name="Lapidus A."/>
            <person name="Lindquist E.A."/>
            <person name="Lipzen A.M."/>
            <person name="Meier-Kolthoff J.P."/>
            <person name="Ohm R.A."/>
            <person name="Otillar R.P."/>
            <person name="Pangilinan J.L."/>
            <person name="Peng Y."/>
            <person name="Rokas A."/>
            <person name="Rosa C.A."/>
            <person name="Scheuner C."/>
            <person name="Sibirny A.A."/>
            <person name="Slot J.C."/>
            <person name="Stielow J.B."/>
            <person name="Sun H."/>
            <person name="Kurtzman C.P."/>
            <person name="Blackwell M."/>
            <person name="Grigoriev I.V."/>
            <person name="Jeffries T.W."/>
        </authorList>
    </citation>
    <scope>NUCLEOTIDE SEQUENCE [LARGE SCALE GENOMIC DNA]</scope>
    <source>
        <strain evidence="13 14">NRRL Y-11557</strain>
    </source>
</reference>
<feature type="repeat" description="Solcar" evidence="10">
    <location>
        <begin position="18"/>
        <end position="164"/>
    </location>
</feature>
<sequence length="393" mass="43138">MSSSTSSASRGSQEQGGITTFQRMLSACSGSLINSLVATPFDVIRVRLQLQECVPASPSPLKSYPLPEINIPKLATADLGVKTCCRDVFSMPSSVDYCVASHFDECAVQQYSQRQLFSGTWDGFTKVSRNEGITALWRGLSPTLVMTIPSNVIYFVGYDHLRNAIPIQSSTLAPLIAGGFARMLSTTAVSPFELFRTRLQSVASSSQQSKSSRDAFLMTWDGVKVMVRAQGIGALWRGLALTLWRDVPFSAVYWTGYEKSRQVLDRYNNGRTPGEAETFVQAFAAGAMSGSFAAFVTTPFDVGKTRRQVLRNRDPTMDSMLALLRKIAKEEGIPGLFRGLGPRMMKVSVSCAIMISFYEVGKHMSMRSNEKSLQSAFSPHEQEDEILMASTAD</sequence>
<evidence type="ECO:0000256" key="9">
    <source>
        <dbReference type="ARBA" id="ARBA00023136"/>
    </source>
</evidence>
<evidence type="ECO:0000256" key="10">
    <source>
        <dbReference type="PROSITE-ProRule" id="PRU00282"/>
    </source>
</evidence>
<feature type="repeat" description="Solcar" evidence="10">
    <location>
        <begin position="169"/>
        <end position="263"/>
    </location>
</feature>
<keyword evidence="3 11" id="KW-0813">Transport</keyword>
<dbReference type="OrthoDB" id="1747031at2759"/>
<organism evidence="13 14">
    <name type="scientific">Lipomyces starkeyi NRRL Y-11557</name>
    <dbReference type="NCBI Taxonomy" id="675824"/>
    <lineage>
        <taxon>Eukaryota</taxon>
        <taxon>Fungi</taxon>
        <taxon>Dikarya</taxon>
        <taxon>Ascomycota</taxon>
        <taxon>Saccharomycotina</taxon>
        <taxon>Lipomycetes</taxon>
        <taxon>Lipomycetales</taxon>
        <taxon>Lipomycetaceae</taxon>
        <taxon>Lipomyces</taxon>
    </lineage>
</organism>
<dbReference type="PANTHER" id="PTHR45760">
    <property type="entry name" value="FI19922P1-RELATED"/>
    <property type="match status" value="1"/>
</dbReference>
<evidence type="ECO:0000256" key="5">
    <source>
        <dbReference type="ARBA" id="ARBA00022737"/>
    </source>
</evidence>
<evidence type="ECO:0008006" key="15">
    <source>
        <dbReference type="Google" id="ProtNLM"/>
    </source>
</evidence>
<dbReference type="Proteomes" id="UP000094385">
    <property type="component" value="Unassembled WGS sequence"/>
</dbReference>
<feature type="region of interest" description="Disordered" evidence="12">
    <location>
        <begin position="371"/>
        <end position="393"/>
    </location>
</feature>
<comment type="subcellular location">
    <subcellularLocation>
        <location evidence="1">Mitochondrion inner membrane</location>
        <topology evidence="1">Multi-pass membrane protein</topology>
    </subcellularLocation>
</comment>
<name>A0A1E3PX66_LIPST</name>
<dbReference type="EMBL" id="KV454302">
    <property type="protein sequence ID" value="ODQ69920.1"/>
    <property type="molecule type" value="Genomic_DNA"/>
</dbReference>
<evidence type="ECO:0000256" key="3">
    <source>
        <dbReference type="ARBA" id="ARBA00022448"/>
    </source>
</evidence>
<evidence type="ECO:0000256" key="2">
    <source>
        <dbReference type="ARBA" id="ARBA00006375"/>
    </source>
</evidence>
<keyword evidence="8" id="KW-0496">Mitochondrion</keyword>
<dbReference type="GO" id="GO:1990542">
    <property type="term" value="P:mitochondrial transmembrane transport"/>
    <property type="evidence" value="ECO:0007669"/>
    <property type="project" value="InterPro"/>
</dbReference>
<evidence type="ECO:0000256" key="1">
    <source>
        <dbReference type="ARBA" id="ARBA00004448"/>
    </source>
</evidence>